<reference evidence="1" key="1">
    <citation type="submission" date="2019-08" db="EMBL/GenBank/DDBJ databases">
        <authorList>
            <person name="Kucharzyk K."/>
            <person name="Murdoch R.W."/>
            <person name="Higgins S."/>
            <person name="Loffler F."/>
        </authorList>
    </citation>
    <scope>NUCLEOTIDE SEQUENCE</scope>
</reference>
<dbReference type="EMBL" id="VSSQ01098297">
    <property type="protein sequence ID" value="MPN41326.1"/>
    <property type="molecule type" value="Genomic_DNA"/>
</dbReference>
<sequence>MSVDGKSAGRIAFAPFELELGKLKSGLHKVDVTAYGNRANAFGIVHHVNQDLPWYGPGAWRVSGKDWTYPYNLRAMGIIKAPNVKVAEGNL</sequence>
<comment type="caution">
    <text evidence="1">The sequence shown here is derived from an EMBL/GenBank/DDBJ whole genome shotgun (WGS) entry which is preliminary data.</text>
</comment>
<gene>
    <name evidence="1" type="ORF">SDC9_188869</name>
</gene>
<accession>A0A645HRV1</accession>
<organism evidence="1">
    <name type="scientific">bioreactor metagenome</name>
    <dbReference type="NCBI Taxonomy" id="1076179"/>
    <lineage>
        <taxon>unclassified sequences</taxon>
        <taxon>metagenomes</taxon>
        <taxon>ecological metagenomes</taxon>
    </lineage>
</organism>
<dbReference type="AlphaFoldDB" id="A0A645HRV1"/>
<protein>
    <submittedName>
        <fullName evidence="1">Uncharacterized protein</fullName>
    </submittedName>
</protein>
<evidence type="ECO:0000313" key="1">
    <source>
        <dbReference type="EMBL" id="MPN41326.1"/>
    </source>
</evidence>
<proteinExistence type="predicted"/>
<name>A0A645HRV1_9ZZZZ</name>